<gene>
    <name evidence="2" type="ORF">FJTKL_08288</name>
</gene>
<accession>A0ABR4ESF7</accession>
<dbReference type="Proteomes" id="UP001600888">
    <property type="component" value="Unassembled WGS sequence"/>
</dbReference>
<evidence type="ECO:0000313" key="3">
    <source>
        <dbReference type="Proteomes" id="UP001600888"/>
    </source>
</evidence>
<name>A0ABR4ESF7_9PEZI</name>
<proteinExistence type="predicted"/>
<evidence type="ECO:0000313" key="2">
    <source>
        <dbReference type="EMBL" id="KAL2285369.1"/>
    </source>
</evidence>
<feature type="region of interest" description="Disordered" evidence="1">
    <location>
        <begin position="1"/>
        <end position="20"/>
    </location>
</feature>
<comment type="caution">
    <text evidence="2">The sequence shown here is derived from an EMBL/GenBank/DDBJ whole genome shotgun (WGS) entry which is preliminary data.</text>
</comment>
<dbReference type="EMBL" id="JBAWTH010000031">
    <property type="protein sequence ID" value="KAL2285369.1"/>
    <property type="molecule type" value="Genomic_DNA"/>
</dbReference>
<reference evidence="2 3" key="1">
    <citation type="submission" date="2024-03" db="EMBL/GenBank/DDBJ databases">
        <title>A high-quality draft genome sequence of Diaporthe vaccinii, a causative agent of upright dieback and viscid rot disease in cranberry plants.</title>
        <authorList>
            <person name="Sarrasin M."/>
            <person name="Lang B.F."/>
            <person name="Burger G."/>
        </authorList>
    </citation>
    <scope>NUCLEOTIDE SEQUENCE [LARGE SCALE GENOMIC DNA]</scope>
    <source>
        <strain evidence="2 3">IS7</strain>
    </source>
</reference>
<protein>
    <submittedName>
        <fullName evidence="2">Uncharacterized protein</fullName>
    </submittedName>
</protein>
<sequence length="224" mass="24197">MATPAPADDMVIKSSTSDPANEERLAQEFLLQEEEGPAHFPLSTQEQLQAMARRREAAVSFKNQVSECRLALRYSVIGWTGTLDPEKIPAALSNAPSIRDLDAQMDKLERKLAPFLPADNNDNLVGGGGGGSSSGQGLGPEALARVERVRAALLEIEPGVKSTRFIKPVLDEIERGARASGILPPQDNAGWVWSLSFDDWFIWRAGEGAFVSATHGVRTDFVAA</sequence>
<keyword evidence="3" id="KW-1185">Reference proteome</keyword>
<evidence type="ECO:0000256" key="1">
    <source>
        <dbReference type="SAM" id="MobiDB-lite"/>
    </source>
</evidence>
<organism evidence="2 3">
    <name type="scientific">Diaporthe vaccinii</name>
    <dbReference type="NCBI Taxonomy" id="105482"/>
    <lineage>
        <taxon>Eukaryota</taxon>
        <taxon>Fungi</taxon>
        <taxon>Dikarya</taxon>
        <taxon>Ascomycota</taxon>
        <taxon>Pezizomycotina</taxon>
        <taxon>Sordariomycetes</taxon>
        <taxon>Sordariomycetidae</taxon>
        <taxon>Diaporthales</taxon>
        <taxon>Diaporthaceae</taxon>
        <taxon>Diaporthe</taxon>
        <taxon>Diaporthe eres species complex</taxon>
    </lineage>
</organism>